<dbReference type="Gene3D" id="3.40.50.2000">
    <property type="entry name" value="Glycogen Phosphorylase B"/>
    <property type="match status" value="2"/>
</dbReference>
<dbReference type="PANTHER" id="PTHR12526">
    <property type="entry name" value="GLYCOSYLTRANSFERASE"/>
    <property type="match status" value="1"/>
</dbReference>
<organism evidence="4 5">
    <name type="scientific">Chelativorans salis</name>
    <dbReference type="NCBI Taxonomy" id="2978478"/>
    <lineage>
        <taxon>Bacteria</taxon>
        <taxon>Pseudomonadati</taxon>
        <taxon>Pseudomonadota</taxon>
        <taxon>Alphaproteobacteria</taxon>
        <taxon>Hyphomicrobiales</taxon>
        <taxon>Phyllobacteriaceae</taxon>
        <taxon>Chelativorans</taxon>
    </lineage>
</organism>
<dbReference type="SUPFAM" id="SSF53756">
    <property type="entry name" value="UDP-Glycosyltransferase/glycogen phosphorylase"/>
    <property type="match status" value="1"/>
</dbReference>
<dbReference type="Pfam" id="PF13439">
    <property type="entry name" value="Glyco_transf_4"/>
    <property type="match status" value="1"/>
</dbReference>
<keyword evidence="1 4" id="KW-0328">Glycosyltransferase</keyword>
<keyword evidence="5" id="KW-1185">Reference proteome</keyword>
<evidence type="ECO:0000256" key="2">
    <source>
        <dbReference type="ARBA" id="ARBA00022679"/>
    </source>
</evidence>
<accession>A0ABT2LLB0</accession>
<dbReference type="InterPro" id="IPR028098">
    <property type="entry name" value="Glyco_trans_4-like_N"/>
</dbReference>
<dbReference type="EMBL" id="JAOCZP010000001">
    <property type="protein sequence ID" value="MCT7373969.1"/>
    <property type="molecule type" value="Genomic_DNA"/>
</dbReference>
<evidence type="ECO:0000256" key="1">
    <source>
        <dbReference type="ARBA" id="ARBA00022676"/>
    </source>
</evidence>
<evidence type="ECO:0000313" key="5">
    <source>
        <dbReference type="Proteomes" id="UP001320831"/>
    </source>
</evidence>
<dbReference type="Proteomes" id="UP001320831">
    <property type="component" value="Unassembled WGS sequence"/>
</dbReference>
<evidence type="ECO:0000313" key="4">
    <source>
        <dbReference type="EMBL" id="MCT7373969.1"/>
    </source>
</evidence>
<dbReference type="PANTHER" id="PTHR12526:SF510">
    <property type="entry name" value="D-INOSITOL 3-PHOSPHATE GLYCOSYLTRANSFERASE"/>
    <property type="match status" value="1"/>
</dbReference>
<sequence>MKIVFASAHPYLPQIAGGSQSNTHEMARELLARGHEIGVLAGLTRDGWIGARGRVMMKLSRRKAVCDHSQGYPVHRSWFAWEGAGDVARSEAPDVVVAQSGKILRVARAFRDMGLPTVIYLHNVEFEDHGEPIEDFGDAVFLANSQFTADRYQDAFGIRSTVINPLFQPERYQVPSRRERVLFVNPHPLKGVDLAITLARACPDIPFDFVESWTLSEDQRSALMQSIAGLGNVTLHSRTDDMREHYGRARVVLVPSRWEETWGRIASEAHYSGIPVLATQIGGLGEAVGPGGILLPPRAELSEWTAALRSLWDDSTLYESLSQAALNYAKRPQLDRARQIDRMEEILTTAADRRAGKAA</sequence>
<dbReference type="Pfam" id="PF13692">
    <property type="entry name" value="Glyco_trans_1_4"/>
    <property type="match status" value="1"/>
</dbReference>
<dbReference type="GO" id="GO:0016757">
    <property type="term" value="F:glycosyltransferase activity"/>
    <property type="evidence" value="ECO:0007669"/>
    <property type="project" value="UniProtKB-KW"/>
</dbReference>
<protein>
    <submittedName>
        <fullName evidence="4">Glycosyltransferase</fullName>
        <ecNumber evidence="4">2.4.-.-</ecNumber>
    </submittedName>
</protein>
<name>A0ABT2LLB0_9HYPH</name>
<gene>
    <name evidence="4" type="ORF">N5A92_02805</name>
</gene>
<dbReference type="RefSeq" id="WP_260900316.1">
    <property type="nucleotide sequence ID" value="NZ_JAOCZP010000001.1"/>
</dbReference>
<keyword evidence="2 4" id="KW-0808">Transferase</keyword>
<proteinExistence type="predicted"/>
<feature type="domain" description="Glycosyltransferase subfamily 4-like N-terminal" evidence="3">
    <location>
        <begin position="17"/>
        <end position="164"/>
    </location>
</feature>
<comment type="caution">
    <text evidence="4">The sequence shown here is derived from an EMBL/GenBank/DDBJ whole genome shotgun (WGS) entry which is preliminary data.</text>
</comment>
<evidence type="ECO:0000259" key="3">
    <source>
        <dbReference type="Pfam" id="PF13439"/>
    </source>
</evidence>
<reference evidence="4 5" key="1">
    <citation type="submission" date="2022-09" db="EMBL/GenBank/DDBJ databases">
        <title>Chelativorans salina sp. nov., a novel slightly halophilic bacterium isolated from a saline lake sediment enrichment.</title>
        <authorList>
            <person name="Gao L."/>
            <person name="Fang B.-Z."/>
            <person name="Li W.-J."/>
        </authorList>
    </citation>
    <scope>NUCLEOTIDE SEQUENCE [LARGE SCALE GENOMIC DNA]</scope>
    <source>
        <strain evidence="4 5">EGI FJ00035</strain>
    </source>
</reference>
<dbReference type="EC" id="2.4.-.-" evidence="4"/>